<evidence type="ECO:0000313" key="2">
    <source>
        <dbReference type="Proteomes" id="UP000199459"/>
    </source>
</evidence>
<evidence type="ECO:0000313" key="1">
    <source>
        <dbReference type="EMBL" id="SEM85387.1"/>
    </source>
</evidence>
<dbReference type="EMBL" id="FOCP01000003">
    <property type="protein sequence ID" value="SEM85387.1"/>
    <property type="molecule type" value="Genomic_DNA"/>
</dbReference>
<dbReference type="AlphaFoldDB" id="A0A1H8BU44"/>
<sequence>MPEPIYQIKMVGLKLMLMLLRKKPVNSKQHTRPVVNLG</sequence>
<reference evidence="1 2" key="1">
    <citation type="submission" date="2016-10" db="EMBL/GenBank/DDBJ databases">
        <authorList>
            <person name="de Groot N.N."/>
        </authorList>
    </citation>
    <scope>NUCLEOTIDE SEQUENCE [LARGE SCALE GENOMIC DNA]</scope>
    <source>
        <strain evidence="1 2">Nm22</strain>
    </source>
</reference>
<protein>
    <submittedName>
        <fullName evidence="1">Uncharacterized protein</fullName>
    </submittedName>
</protein>
<name>A0A1H8BU44_9PROT</name>
<gene>
    <name evidence="1" type="ORF">SAMN05216325_10365</name>
</gene>
<organism evidence="1 2">
    <name type="scientific">Nitrosomonas marina</name>
    <dbReference type="NCBI Taxonomy" id="917"/>
    <lineage>
        <taxon>Bacteria</taxon>
        <taxon>Pseudomonadati</taxon>
        <taxon>Pseudomonadota</taxon>
        <taxon>Betaproteobacteria</taxon>
        <taxon>Nitrosomonadales</taxon>
        <taxon>Nitrosomonadaceae</taxon>
        <taxon>Nitrosomonas</taxon>
    </lineage>
</organism>
<dbReference type="Proteomes" id="UP000199459">
    <property type="component" value="Unassembled WGS sequence"/>
</dbReference>
<proteinExistence type="predicted"/>
<accession>A0A1H8BU44</accession>